<dbReference type="PANTHER" id="PTHR12765">
    <property type="entry name" value="RED PROTEIN IK FACTOR CYTOKINE IK"/>
    <property type="match status" value="1"/>
</dbReference>
<feature type="compositionally biased region" description="Basic and acidic residues" evidence="1">
    <location>
        <begin position="368"/>
        <end position="379"/>
    </location>
</feature>
<protein>
    <submittedName>
        <fullName evidence="2">Putative inosine-uridine preferring nucleoside hydrolase</fullName>
    </submittedName>
</protein>
<accession>A0A420ID82</accession>
<comment type="caution">
    <text evidence="2">The sequence shown here is derived from an EMBL/GenBank/DDBJ whole genome shotgun (WGS) entry which is preliminary data.</text>
</comment>
<dbReference type="AlphaFoldDB" id="A0A420ID82"/>
<dbReference type="InterPro" id="IPR039896">
    <property type="entry name" value="Red-like"/>
</dbReference>
<dbReference type="GO" id="GO:0016787">
    <property type="term" value="F:hydrolase activity"/>
    <property type="evidence" value="ECO:0007669"/>
    <property type="project" value="UniProtKB-KW"/>
</dbReference>
<dbReference type="EMBL" id="MCBS01024801">
    <property type="protein sequence ID" value="RKF72494.1"/>
    <property type="molecule type" value="Genomic_DNA"/>
</dbReference>
<reference evidence="2 3" key="1">
    <citation type="journal article" date="2018" name="BMC Genomics">
        <title>Comparative genome analyses reveal sequence features reflecting distinct modes of host-adaptation between dicot and monocot powdery mildew.</title>
        <authorList>
            <person name="Wu Y."/>
            <person name="Ma X."/>
            <person name="Pan Z."/>
            <person name="Kale S.D."/>
            <person name="Song Y."/>
            <person name="King H."/>
            <person name="Zhang Q."/>
            <person name="Presley C."/>
            <person name="Deng X."/>
            <person name="Wei C.I."/>
            <person name="Xiao S."/>
        </authorList>
    </citation>
    <scope>NUCLEOTIDE SEQUENCE [LARGE SCALE GENOMIC DNA]</scope>
    <source>
        <strain evidence="2">UMSG1</strain>
    </source>
</reference>
<evidence type="ECO:0000313" key="3">
    <source>
        <dbReference type="Proteomes" id="UP000285326"/>
    </source>
</evidence>
<feature type="compositionally biased region" description="Basic and acidic residues" evidence="1">
    <location>
        <begin position="512"/>
        <end position="523"/>
    </location>
</feature>
<gene>
    <name evidence="2" type="ORF">GcM1_248207</name>
</gene>
<keyword evidence="2" id="KW-0378">Hydrolase</keyword>
<feature type="compositionally biased region" description="Basic residues" evidence="1">
    <location>
        <begin position="524"/>
        <end position="537"/>
    </location>
</feature>
<feature type="compositionally biased region" description="Acidic residues" evidence="1">
    <location>
        <begin position="352"/>
        <end position="366"/>
    </location>
</feature>
<feature type="region of interest" description="Disordered" evidence="1">
    <location>
        <begin position="1"/>
        <end position="42"/>
    </location>
</feature>
<feature type="compositionally biased region" description="Polar residues" evidence="1">
    <location>
        <begin position="71"/>
        <end position="80"/>
    </location>
</feature>
<proteinExistence type="predicted"/>
<feature type="region of interest" description="Disordered" evidence="1">
    <location>
        <begin position="477"/>
        <end position="558"/>
    </location>
</feature>
<dbReference type="Proteomes" id="UP000285326">
    <property type="component" value="Unassembled WGS sequence"/>
</dbReference>
<evidence type="ECO:0000256" key="1">
    <source>
        <dbReference type="SAM" id="MobiDB-lite"/>
    </source>
</evidence>
<feature type="compositionally biased region" description="Low complexity" evidence="1">
    <location>
        <begin position="392"/>
        <end position="403"/>
    </location>
</feature>
<sequence>MNNSQFRKLVLDTPVCRPESASANPTSKDRVGASTSALGSRARSFIPMTPRSVSGSTYARDFALQIAERQNGPSHSNKLFRSSAAPKGTSLPMGYRDRTKSRIEGSEGQIDNDKGKRVRALEEMMKQNEIDETTFIKLRDEILGEEMNIERSNLVKGLDWRLLEKAKKGEIGAIDFLDNHRKEDIPHDNTKIDDELERLEHVRVEAIPHEKVKKKGEMAPPSLTGKKRTRDQILAELKAGRKIVAGKELPPRLGSKFRKVGEPREETKIMRDGKGREYLITIDENGNEKRKVRKIPMEDQGVNKKTGLLIPNKDSKPLGMVVPELPKTTNNDEVVNIFDDVGDDYNPLVGIENDDSSDEELVETDQNEGSRNEIGKELEQENTGTIAEGTASSSPRPSNSEPRNYFQTFQTAKLSPENNNNNKTLNLSDPTIMAALKKASKICLKVASSGDGEDGIKDLVEEASTLRSKQERYKRMLQKDDRDAEDLDLGFGSSRVEDDFDGEERSIQLSKWGDDGCTKENIKKRSNSKGKRKRGLKKPNGDVNSAADILSNVRQSSS</sequence>
<evidence type="ECO:0000313" key="2">
    <source>
        <dbReference type="EMBL" id="RKF72494.1"/>
    </source>
</evidence>
<name>A0A420ID82_9PEZI</name>
<feature type="region of interest" description="Disordered" evidence="1">
    <location>
        <begin position="350"/>
        <end position="403"/>
    </location>
</feature>
<feature type="region of interest" description="Disordered" evidence="1">
    <location>
        <begin position="69"/>
        <end position="96"/>
    </location>
</feature>
<organism evidence="2 3">
    <name type="scientific">Golovinomyces cichoracearum</name>
    <dbReference type="NCBI Taxonomy" id="62708"/>
    <lineage>
        <taxon>Eukaryota</taxon>
        <taxon>Fungi</taxon>
        <taxon>Dikarya</taxon>
        <taxon>Ascomycota</taxon>
        <taxon>Pezizomycotina</taxon>
        <taxon>Leotiomycetes</taxon>
        <taxon>Erysiphales</taxon>
        <taxon>Erysiphaceae</taxon>
        <taxon>Golovinomyces</taxon>
    </lineage>
</organism>